<name>A0A017TCY4_9BACT</name>
<protein>
    <submittedName>
        <fullName evidence="1">Uncharacterized protein</fullName>
    </submittedName>
</protein>
<organism evidence="1 2">
    <name type="scientific">Chondromyces apiculatus DSM 436</name>
    <dbReference type="NCBI Taxonomy" id="1192034"/>
    <lineage>
        <taxon>Bacteria</taxon>
        <taxon>Pseudomonadati</taxon>
        <taxon>Myxococcota</taxon>
        <taxon>Polyangia</taxon>
        <taxon>Polyangiales</taxon>
        <taxon>Polyangiaceae</taxon>
        <taxon>Chondromyces</taxon>
    </lineage>
</organism>
<keyword evidence="2" id="KW-1185">Reference proteome</keyword>
<sequence>MQSRSASFIVGRYDAQALVTTRNTKATERNRRALIAGEA</sequence>
<gene>
    <name evidence="1" type="ORF">CAP_1328</name>
</gene>
<reference evidence="1 2" key="1">
    <citation type="submission" date="2013-05" db="EMBL/GenBank/DDBJ databases">
        <title>Genome assembly of Chondromyces apiculatus DSM 436.</title>
        <authorList>
            <person name="Sharma G."/>
            <person name="Khatri I."/>
            <person name="Kaur C."/>
            <person name="Mayilraj S."/>
            <person name="Subramanian S."/>
        </authorList>
    </citation>
    <scope>NUCLEOTIDE SEQUENCE [LARGE SCALE GENOMIC DNA]</scope>
    <source>
        <strain evidence="1 2">DSM 436</strain>
    </source>
</reference>
<dbReference type="Proteomes" id="UP000019678">
    <property type="component" value="Unassembled WGS sequence"/>
</dbReference>
<accession>A0A017TCY4</accession>
<dbReference type="EMBL" id="ASRX01000013">
    <property type="protein sequence ID" value="EYF07069.1"/>
    <property type="molecule type" value="Genomic_DNA"/>
</dbReference>
<comment type="caution">
    <text evidence="1">The sequence shown here is derived from an EMBL/GenBank/DDBJ whole genome shotgun (WGS) entry which is preliminary data.</text>
</comment>
<dbReference type="AlphaFoldDB" id="A0A017TCY4"/>
<proteinExistence type="predicted"/>
<evidence type="ECO:0000313" key="2">
    <source>
        <dbReference type="Proteomes" id="UP000019678"/>
    </source>
</evidence>
<evidence type="ECO:0000313" key="1">
    <source>
        <dbReference type="EMBL" id="EYF07069.1"/>
    </source>
</evidence>